<dbReference type="Gene3D" id="2.40.420.20">
    <property type="match status" value="1"/>
</dbReference>
<proteinExistence type="inferred from homology"/>
<organism evidence="3">
    <name type="scientific">Roseihalotalea indica</name>
    <dbReference type="NCBI Taxonomy" id="2867963"/>
    <lineage>
        <taxon>Bacteria</taxon>
        <taxon>Pseudomonadati</taxon>
        <taxon>Bacteroidota</taxon>
        <taxon>Cytophagia</taxon>
        <taxon>Cytophagales</taxon>
        <taxon>Catalimonadaceae</taxon>
        <taxon>Roseihalotalea</taxon>
    </lineage>
</organism>
<feature type="compositionally biased region" description="Polar residues" evidence="2">
    <location>
        <begin position="374"/>
        <end position="394"/>
    </location>
</feature>
<name>A0AA49GRW4_9BACT</name>
<reference evidence="3" key="2">
    <citation type="journal article" date="2024" name="Antonie Van Leeuwenhoek">
        <title>Roseihalotalea indica gen. nov., sp. nov., a halophilic Bacteroidetes from mesopelagic Southwest Indian Ocean with higher carbohydrate metabolic potential.</title>
        <authorList>
            <person name="Chen B."/>
            <person name="Zhang M."/>
            <person name="Lin D."/>
            <person name="Ye J."/>
            <person name="Tang K."/>
        </authorList>
    </citation>
    <scope>NUCLEOTIDE SEQUENCE</scope>
    <source>
        <strain evidence="3">TK19036</strain>
    </source>
</reference>
<protein>
    <submittedName>
        <fullName evidence="3">Efflux RND transporter periplasmic adaptor subunit</fullName>
    </submittedName>
</protein>
<dbReference type="NCBIfam" id="TIGR01730">
    <property type="entry name" value="RND_mfp"/>
    <property type="match status" value="1"/>
</dbReference>
<evidence type="ECO:0000256" key="1">
    <source>
        <dbReference type="ARBA" id="ARBA00009477"/>
    </source>
</evidence>
<sequence length="408" mass="45320">MNKRKLLVFGLFVVLVAAGFFMMRQFAGMKELPPERPRQISTNFVRVDEVEYQEMDTEVVEYGRITSSQSLNLIAEVGGRLFAGNVTLKPGMNFRKGQLLCRVNDAEASLSLQARKSQFLNLIASSLPDFKIDFKDVYPAWQAYFESIEIDQPLKPLPEITSSQVKTFLATKNILSEYYSIKSGEENLRKYYIYAPYDGSIVDVNLEVGTVVSPGSNIASIIRTDQLELEIPVDPKEIRWVQEGAEVEVSSENGSQSWPGYVTRIADYLDPTTQSINVYVGVEAGPNSGLYDGQYLRATIPGSRLEKAMQIPRRVLFNNDQVYVVEGGVLKTRQVNVEKISQDQVLISPLESNGLNAGDSLVVELPANAIENMRVTTTVDQGTSEAKPRSQSADSESETSDTKTQPAT</sequence>
<dbReference type="PANTHER" id="PTHR30469">
    <property type="entry name" value="MULTIDRUG RESISTANCE PROTEIN MDTA"/>
    <property type="match status" value="1"/>
</dbReference>
<evidence type="ECO:0000313" key="3">
    <source>
        <dbReference type="EMBL" id="WKN39403.1"/>
    </source>
</evidence>
<dbReference type="GO" id="GO:1990281">
    <property type="term" value="C:efflux pump complex"/>
    <property type="evidence" value="ECO:0007669"/>
    <property type="project" value="TreeGrafter"/>
</dbReference>
<dbReference type="Gene3D" id="2.40.50.100">
    <property type="match status" value="1"/>
</dbReference>
<dbReference type="EMBL" id="CP120682">
    <property type="protein sequence ID" value="WKN39403.1"/>
    <property type="molecule type" value="Genomic_DNA"/>
</dbReference>
<accession>A0AA49GRW4</accession>
<evidence type="ECO:0000256" key="2">
    <source>
        <dbReference type="SAM" id="MobiDB-lite"/>
    </source>
</evidence>
<comment type="similarity">
    <text evidence="1">Belongs to the membrane fusion protein (MFP) (TC 8.A.1) family.</text>
</comment>
<dbReference type="Gene3D" id="1.10.287.470">
    <property type="entry name" value="Helix hairpin bin"/>
    <property type="match status" value="1"/>
</dbReference>
<dbReference type="SUPFAM" id="SSF111369">
    <property type="entry name" value="HlyD-like secretion proteins"/>
    <property type="match status" value="1"/>
</dbReference>
<dbReference type="GO" id="GO:0015562">
    <property type="term" value="F:efflux transmembrane transporter activity"/>
    <property type="evidence" value="ECO:0007669"/>
    <property type="project" value="TreeGrafter"/>
</dbReference>
<dbReference type="AlphaFoldDB" id="A0AA49GRW4"/>
<reference evidence="3" key="1">
    <citation type="journal article" date="2023" name="Comput. Struct. Biotechnol. J.">
        <title>Discovery of a novel marine Bacteroidetes with a rich repertoire of carbohydrate-active enzymes.</title>
        <authorList>
            <person name="Chen B."/>
            <person name="Liu G."/>
            <person name="Chen Q."/>
            <person name="Wang H."/>
            <person name="Liu L."/>
            <person name="Tang K."/>
        </authorList>
    </citation>
    <scope>NUCLEOTIDE SEQUENCE</scope>
    <source>
        <strain evidence="3">TK19036</strain>
    </source>
</reference>
<dbReference type="InterPro" id="IPR006143">
    <property type="entry name" value="RND_pump_MFP"/>
</dbReference>
<gene>
    <name evidence="3" type="ORF">K4G66_11945</name>
</gene>
<feature type="region of interest" description="Disordered" evidence="2">
    <location>
        <begin position="374"/>
        <end position="408"/>
    </location>
</feature>
<dbReference type="Gene3D" id="2.40.30.170">
    <property type="match status" value="1"/>
</dbReference>